<proteinExistence type="predicted"/>
<accession>V8PJ39</accession>
<sequence>MPFCFRQVSLIFARPSLPWFKRLKAGMTGPPACPGLPSSRSAWQGGPFLFTSQS</sequence>
<name>V8PJ39_OPHHA</name>
<organism evidence="1 2">
    <name type="scientific">Ophiophagus hannah</name>
    <name type="common">King cobra</name>
    <name type="synonym">Naja hannah</name>
    <dbReference type="NCBI Taxonomy" id="8665"/>
    <lineage>
        <taxon>Eukaryota</taxon>
        <taxon>Metazoa</taxon>
        <taxon>Chordata</taxon>
        <taxon>Craniata</taxon>
        <taxon>Vertebrata</taxon>
        <taxon>Euteleostomi</taxon>
        <taxon>Lepidosauria</taxon>
        <taxon>Squamata</taxon>
        <taxon>Bifurcata</taxon>
        <taxon>Unidentata</taxon>
        <taxon>Episquamata</taxon>
        <taxon>Toxicofera</taxon>
        <taxon>Serpentes</taxon>
        <taxon>Colubroidea</taxon>
        <taxon>Elapidae</taxon>
        <taxon>Elapinae</taxon>
        <taxon>Ophiophagus</taxon>
    </lineage>
</organism>
<feature type="non-terminal residue" evidence="1">
    <location>
        <position position="1"/>
    </location>
</feature>
<dbReference type="AlphaFoldDB" id="V8PJ39"/>
<keyword evidence="2" id="KW-1185">Reference proteome</keyword>
<protein>
    <submittedName>
        <fullName evidence="1">Uncharacterized protein</fullName>
    </submittedName>
</protein>
<evidence type="ECO:0000313" key="2">
    <source>
        <dbReference type="Proteomes" id="UP000018936"/>
    </source>
</evidence>
<dbReference type="EMBL" id="AZIM01000013">
    <property type="protein sequence ID" value="ETE74018.1"/>
    <property type="molecule type" value="Genomic_DNA"/>
</dbReference>
<dbReference type="Proteomes" id="UP000018936">
    <property type="component" value="Unassembled WGS sequence"/>
</dbReference>
<evidence type="ECO:0000313" key="1">
    <source>
        <dbReference type="EMBL" id="ETE74018.1"/>
    </source>
</evidence>
<gene>
    <name evidence="1" type="ORF">L345_00142</name>
</gene>
<comment type="caution">
    <text evidence="1">The sequence shown here is derived from an EMBL/GenBank/DDBJ whole genome shotgun (WGS) entry which is preliminary data.</text>
</comment>
<reference evidence="1 2" key="1">
    <citation type="journal article" date="2013" name="Proc. Natl. Acad. Sci. U.S.A.">
        <title>The king cobra genome reveals dynamic gene evolution and adaptation in the snake venom system.</title>
        <authorList>
            <person name="Vonk F.J."/>
            <person name="Casewell N.R."/>
            <person name="Henkel C.V."/>
            <person name="Heimberg A.M."/>
            <person name="Jansen H.J."/>
            <person name="McCleary R.J."/>
            <person name="Kerkkamp H.M."/>
            <person name="Vos R.A."/>
            <person name="Guerreiro I."/>
            <person name="Calvete J.J."/>
            <person name="Wuster W."/>
            <person name="Woods A.E."/>
            <person name="Logan J.M."/>
            <person name="Harrison R.A."/>
            <person name="Castoe T.A."/>
            <person name="de Koning A.P."/>
            <person name="Pollock D.D."/>
            <person name="Yandell M."/>
            <person name="Calderon D."/>
            <person name="Renjifo C."/>
            <person name="Currier R.B."/>
            <person name="Salgado D."/>
            <person name="Pla D."/>
            <person name="Sanz L."/>
            <person name="Hyder A.S."/>
            <person name="Ribeiro J.M."/>
            <person name="Arntzen J.W."/>
            <person name="van den Thillart G.E."/>
            <person name="Boetzer M."/>
            <person name="Pirovano W."/>
            <person name="Dirks R.P."/>
            <person name="Spaink H.P."/>
            <person name="Duboule D."/>
            <person name="McGlinn E."/>
            <person name="Kini R.M."/>
            <person name="Richardson M.K."/>
        </authorList>
    </citation>
    <scope>NUCLEOTIDE SEQUENCE</scope>
    <source>
        <tissue evidence="1">Blood</tissue>
    </source>
</reference>